<reference evidence="2" key="1">
    <citation type="submission" date="2023-04" db="EMBL/GenBank/DDBJ databases">
        <title>Candida boidinii NBRC 10035.</title>
        <authorList>
            <person name="Ichikawa N."/>
            <person name="Sato H."/>
            <person name="Tonouchi N."/>
        </authorList>
    </citation>
    <scope>NUCLEOTIDE SEQUENCE</scope>
    <source>
        <strain evidence="2">NBRC 10035</strain>
    </source>
</reference>
<dbReference type="Proteomes" id="UP001165120">
    <property type="component" value="Unassembled WGS sequence"/>
</dbReference>
<organism evidence="2 3">
    <name type="scientific">Candida boidinii</name>
    <name type="common">Yeast</name>
    <dbReference type="NCBI Taxonomy" id="5477"/>
    <lineage>
        <taxon>Eukaryota</taxon>
        <taxon>Fungi</taxon>
        <taxon>Dikarya</taxon>
        <taxon>Ascomycota</taxon>
        <taxon>Saccharomycotina</taxon>
        <taxon>Pichiomycetes</taxon>
        <taxon>Pichiales</taxon>
        <taxon>Pichiaceae</taxon>
        <taxon>Ogataea</taxon>
        <taxon>Ogataea/Candida clade</taxon>
    </lineage>
</organism>
<dbReference type="EMBL" id="BSXN01001510">
    <property type="protein sequence ID" value="GME73367.1"/>
    <property type="molecule type" value="Genomic_DNA"/>
</dbReference>
<dbReference type="GO" id="GO:0001181">
    <property type="term" value="F:RNA polymerase I general transcription initiation factor activity"/>
    <property type="evidence" value="ECO:0007669"/>
    <property type="project" value="InterPro"/>
</dbReference>
<proteinExistence type="predicted"/>
<dbReference type="AlphaFoldDB" id="A0A9W6T5F4"/>
<feature type="compositionally biased region" description="Acidic residues" evidence="1">
    <location>
        <begin position="85"/>
        <end position="96"/>
    </location>
</feature>
<sequence>MNSQAQQHSKSQDVEYSYNNQKGNTDRFDARIPNPKYKPNHPEPIVNGNVKQDNESESESEPSSESESDSESDSDSDSDSNSSDTDSEDEDDDSDSIENNNKEEHILSNKEHERQFEIIKEGYEIKPVNSQIYEDQFLTYNQIKSNNYNKLHKLINSNIIFRKTSFINYNINNLVNVLQICLLRNDFKNAYLAFSLIVRLPGVDIREIWPIGLEILKNLNELEFIDILNESLKEHESESASGSGSDSDSTLNANTNSSLLNNKKSLRKSTSPASSTTSNNSDTIRARRKRERIINSIPINNLKFLTLNKNKNLSYLKKLYSSNLTDISFNLIKDTIQDENRENLNKILKFLNWIDTFYSISYFSFSGIYPEQPIPDHLNPKFKLFKELQPVDKIQPENGNNTTNGESSMTQNNTIANGDSTTIPNESVDTDDVSENLKISRMSNNKSILWRSGTRNFVPMYILSLLWELIISGNTAQCMSLISKLTFNPPFDTDPSIKFCFATCKYIQLITILVEECFDPDYNNEDDEEEEQHSDIENGYDNTFNKDYHNFNPKSLNWMKIQDCNQLLTDCKQLYKKVNDSKFQFPYRKIKTELDKISNLLNKNNENSII</sequence>
<gene>
    <name evidence="2" type="ORF">Cboi02_000401400</name>
</gene>
<feature type="region of interest" description="Disordered" evidence="1">
    <location>
        <begin position="1"/>
        <end position="109"/>
    </location>
</feature>
<feature type="compositionally biased region" description="Basic and acidic residues" evidence="1">
    <location>
        <begin position="100"/>
        <end position="109"/>
    </location>
</feature>
<evidence type="ECO:0000313" key="3">
    <source>
        <dbReference type="Proteomes" id="UP001165120"/>
    </source>
</evidence>
<protein>
    <submittedName>
        <fullName evidence="2">Unnamed protein product</fullName>
    </submittedName>
</protein>
<name>A0A9W6T5F4_CANBO</name>
<evidence type="ECO:0000313" key="2">
    <source>
        <dbReference type="EMBL" id="GME73367.1"/>
    </source>
</evidence>
<dbReference type="InterPro" id="IPR007224">
    <property type="entry name" value="TIF_Rrn11"/>
</dbReference>
<dbReference type="Pfam" id="PF04090">
    <property type="entry name" value="Rrn11"/>
    <property type="match status" value="2"/>
</dbReference>
<feature type="compositionally biased region" description="Low complexity" evidence="1">
    <location>
        <begin position="262"/>
        <end position="283"/>
    </location>
</feature>
<dbReference type="GO" id="GO:0001164">
    <property type="term" value="F:RNA polymerase I core promoter sequence-specific DNA binding"/>
    <property type="evidence" value="ECO:0007669"/>
    <property type="project" value="InterPro"/>
</dbReference>
<comment type="caution">
    <text evidence="2">The sequence shown here is derived from an EMBL/GenBank/DDBJ whole genome shotgun (WGS) entry which is preliminary data.</text>
</comment>
<feature type="compositionally biased region" description="Polar residues" evidence="1">
    <location>
        <begin position="397"/>
        <end position="427"/>
    </location>
</feature>
<evidence type="ECO:0000256" key="1">
    <source>
        <dbReference type="SAM" id="MobiDB-lite"/>
    </source>
</evidence>
<feature type="region of interest" description="Disordered" evidence="1">
    <location>
        <begin position="262"/>
        <end position="285"/>
    </location>
</feature>
<keyword evidence="3" id="KW-1185">Reference proteome</keyword>
<feature type="compositionally biased region" description="Acidic residues" evidence="1">
    <location>
        <begin position="55"/>
        <end position="78"/>
    </location>
</feature>
<feature type="region of interest" description="Disordered" evidence="1">
    <location>
        <begin position="393"/>
        <end position="429"/>
    </location>
</feature>
<accession>A0A9W6T5F4</accession>